<organism evidence="2 3">
    <name type="scientific">Agaricus bisporus var. burnettii</name>
    <dbReference type="NCBI Taxonomy" id="192524"/>
    <lineage>
        <taxon>Eukaryota</taxon>
        <taxon>Fungi</taxon>
        <taxon>Dikarya</taxon>
        <taxon>Basidiomycota</taxon>
        <taxon>Agaricomycotina</taxon>
        <taxon>Agaricomycetes</taxon>
        <taxon>Agaricomycetidae</taxon>
        <taxon>Agaricales</taxon>
        <taxon>Agaricineae</taxon>
        <taxon>Agaricaceae</taxon>
        <taxon>Agaricus</taxon>
    </lineage>
</organism>
<protein>
    <submittedName>
        <fullName evidence="2">Uncharacterized protein</fullName>
    </submittedName>
</protein>
<feature type="compositionally biased region" description="Low complexity" evidence="1">
    <location>
        <begin position="301"/>
        <end position="332"/>
    </location>
</feature>
<dbReference type="Proteomes" id="UP000629468">
    <property type="component" value="Unassembled WGS sequence"/>
</dbReference>
<proteinExistence type="predicted"/>
<evidence type="ECO:0000313" key="2">
    <source>
        <dbReference type="EMBL" id="KAF7776312.1"/>
    </source>
</evidence>
<dbReference type="AlphaFoldDB" id="A0A8H7KHL6"/>
<reference evidence="2 3" key="1">
    <citation type="journal article" name="Sci. Rep.">
        <title>Telomere-to-telomere assembled and centromere annotated genomes of the two main subspecies of the button mushroom Agaricus bisporus reveal especially polymorphic chromosome ends.</title>
        <authorList>
            <person name="Sonnenberg A.S.M."/>
            <person name="Sedaghat-Telgerd N."/>
            <person name="Lavrijssen B."/>
            <person name="Ohm R.A."/>
            <person name="Hendrickx P.M."/>
            <person name="Scholtmeijer K."/>
            <person name="Baars J.J.P."/>
            <person name="van Peer A."/>
        </authorList>
    </citation>
    <scope>NUCLEOTIDE SEQUENCE [LARGE SCALE GENOMIC DNA]</scope>
    <source>
        <strain evidence="2 3">H119_p4</strain>
    </source>
</reference>
<feature type="compositionally biased region" description="Polar residues" evidence="1">
    <location>
        <begin position="73"/>
        <end position="85"/>
    </location>
</feature>
<sequence length="372" mass="40987">MPPLAENPITAYFHPISSNPHLRSQVRHRPSPAKRARQPDEYETTGRQCFRKKSRTPNKDSKGKRREDDVDFLSTSRKTSLASHRSFTKAKELGQGVIEIEDTPPSSPTKPVSLRHTTPPSSPLPELTPSPEIQPLNLSCLPLIHRTAQIVEHGLNVNSLESSSPPHRQVEFDFIPSSQTQILDSFDYETATPPCTIGFPSTYGSFRSPQPTMSSPSSPYSQPNLAPSECNSDLNDFVASSQSQDMSPAPISSPVHSEFELVPSSQTQELSHSQRTAFYSFPVAEPESRSSQADQLDRTASRSGMSSASEESEFRVAASRDSVQSSSSQASEVRWDGEPASCESLPDVVKELQGMFGDTYESFPPDFPMSLR</sequence>
<feature type="region of interest" description="Disordered" evidence="1">
    <location>
        <begin position="201"/>
        <end position="342"/>
    </location>
</feature>
<evidence type="ECO:0000256" key="1">
    <source>
        <dbReference type="SAM" id="MobiDB-lite"/>
    </source>
</evidence>
<feature type="compositionally biased region" description="Basic residues" evidence="1">
    <location>
        <begin position="24"/>
        <end position="36"/>
    </location>
</feature>
<feature type="region of interest" description="Disordered" evidence="1">
    <location>
        <begin position="1"/>
        <end position="129"/>
    </location>
</feature>
<feature type="compositionally biased region" description="Polar residues" evidence="1">
    <location>
        <begin position="229"/>
        <end position="246"/>
    </location>
</feature>
<feature type="compositionally biased region" description="Basic and acidic residues" evidence="1">
    <location>
        <begin position="57"/>
        <end position="68"/>
    </location>
</feature>
<feature type="compositionally biased region" description="Low complexity" evidence="1">
    <location>
        <begin position="208"/>
        <end position="223"/>
    </location>
</feature>
<dbReference type="EMBL" id="JABXXO010000006">
    <property type="protein sequence ID" value="KAF7776312.1"/>
    <property type="molecule type" value="Genomic_DNA"/>
</dbReference>
<gene>
    <name evidence="2" type="ORF">Agabi119p4_4705</name>
</gene>
<evidence type="ECO:0000313" key="3">
    <source>
        <dbReference type="Proteomes" id="UP000629468"/>
    </source>
</evidence>
<name>A0A8H7KHL6_AGABI</name>
<feature type="compositionally biased region" description="Polar residues" evidence="1">
    <location>
        <begin position="263"/>
        <end position="277"/>
    </location>
</feature>
<accession>A0A8H7KHL6</accession>
<comment type="caution">
    <text evidence="2">The sequence shown here is derived from an EMBL/GenBank/DDBJ whole genome shotgun (WGS) entry which is preliminary data.</text>
</comment>